<evidence type="ECO:0000313" key="4">
    <source>
        <dbReference type="Proteomes" id="UP000502706"/>
    </source>
</evidence>
<dbReference type="RefSeq" id="WP_166394965.1">
    <property type="nucleotide sequence ID" value="NZ_CP045121.1"/>
</dbReference>
<evidence type="ECO:0000256" key="2">
    <source>
        <dbReference type="SAM" id="SignalP"/>
    </source>
</evidence>
<dbReference type="KEGG" id="rmar:GBA65_00830"/>
<keyword evidence="1" id="KW-0472">Membrane</keyword>
<evidence type="ECO:0000256" key="1">
    <source>
        <dbReference type="SAM" id="Phobius"/>
    </source>
</evidence>
<feature type="transmembrane region" description="Helical" evidence="1">
    <location>
        <begin position="363"/>
        <end position="381"/>
    </location>
</feature>
<name>A0A6G8PTK7_9ACTN</name>
<keyword evidence="4" id="KW-1185">Reference proteome</keyword>
<sequence length="387" mass="38843">MAKRLAALVAALALMLVAAVPALAQEGQAAATGVLVDGLPQDVGGFGTHSISDEATGTLYALRSAGADLDSYAGQRVTVYGALTPGEDGSGEGDFGAGGTLPSIDVTRIEPAGDPADDGEITATFELAVEGEPPTGTAFFAGASQQVAALEDPDGDGTYEGALTLPEGFYDLGPFPVPVAMLAGTPEVPNQQTIEYFGEVVLEDGDHFSADYSFDGPAPGSSATFAYELAVDCEPPEGAEFLGLTATESLVTTPLTDPDGDGVYTGSQTVPRFAPGGPGEPIEISPVRIVQGPPTATGPLGPEYRVIEDFGAVTAEDRTLSASVSFCDGGGPDGGGTTGGPVVSGDTGGIVPSLPKVLPSTGGLLPIACLVGLVLVAGGLMNRRRNR</sequence>
<keyword evidence="2" id="KW-0732">Signal</keyword>
<feature type="signal peptide" evidence="2">
    <location>
        <begin position="1"/>
        <end position="24"/>
    </location>
</feature>
<organism evidence="3 4">
    <name type="scientific">Rubrobacter marinus</name>
    <dbReference type="NCBI Taxonomy" id="2653852"/>
    <lineage>
        <taxon>Bacteria</taxon>
        <taxon>Bacillati</taxon>
        <taxon>Actinomycetota</taxon>
        <taxon>Rubrobacteria</taxon>
        <taxon>Rubrobacterales</taxon>
        <taxon>Rubrobacteraceae</taxon>
        <taxon>Rubrobacter</taxon>
    </lineage>
</organism>
<dbReference type="Proteomes" id="UP000502706">
    <property type="component" value="Chromosome"/>
</dbReference>
<proteinExistence type="predicted"/>
<reference evidence="3 4" key="1">
    <citation type="submission" date="2019-10" db="EMBL/GenBank/DDBJ databases">
        <title>Rubrobacter sp nov SCSIO 52915 isolated from a deep-sea sediment in the South China Sea.</title>
        <authorList>
            <person name="Chen R.W."/>
        </authorList>
    </citation>
    <scope>NUCLEOTIDE SEQUENCE [LARGE SCALE GENOMIC DNA]</scope>
    <source>
        <strain evidence="3 4">SCSIO 52915</strain>
    </source>
</reference>
<keyword evidence="1" id="KW-0812">Transmembrane</keyword>
<keyword evidence="1" id="KW-1133">Transmembrane helix</keyword>
<evidence type="ECO:0000313" key="3">
    <source>
        <dbReference type="EMBL" id="QIN77296.1"/>
    </source>
</evidence>
<dbReference type="AlphaFoldDB" id="A0A6G8PTK7"/>
<dbReference type="EMBL" id="CP045121">
    <property type="protein sequence ID" value="QIN77296.1"/>
    <property type="molecule type" value="Genomic_DNA"/>
</dbReference>
<feature type="chain" id="PRO_5026168531" description="Gram-positive cocci surface proteins LPxTG domain-containing protein" evidence="2">
    <location>
        <begin position="25"/>
        <end position="387"/>
    </location>
</feature>
<gene>
    <name evidence="3" type="ORF">GBA65_00830</name>
</gene>
<evidence type="ECO:0008006" key="5">
    <source>
        <dbReference type="Google" id="ProtNLM"/>
    </source>
</evidence>
<accession>A0A6G8PTK7</accession>
<protein>
    <recommendedName>
        <fullName evidence="5">Gram-positive cocci surface proteins LPxTG domain-containing protein</fullName>
    </recommendedName>
</protein>